<dbReference type="InterPro" id="IPR016163">
    <property type="entry name" value="Ald_DH_C"/>
</dbReference>
<dbReference type="InterPro" id="IPR029510">
    <property type="entry name" value="Ald_DH_CS_GLU"/>
</dbReference>
<evidence type="ECO:0000256" key="4">
    <source>
        <dbReference type="PROSITE-ProRule" id="PRU10007"/>
    </source>
</evidence>
<evidence type="ECO:0000256" key="5">
    <source>
        <dbReference type="RuleBase" id="RU003345"/>
    </source>
</evidence>
<dbReference type="STRING" id="587636.SAMN05216199_2211"/>
<comment type="similarity">
    <text evidence="1 5">Belongs to the aldehyde dehydrogenase family.</text>
</comment>
<evidence type="ECO:0000256" key="3">
    <source>
        <dbReference type="ARBA" id="ARBA00023027"/>
    </source>
</evidence>
<dbReference type="PROSITE" id="PS00687">
    <property type="entry name" value="ALDEHYDE_DEHYDR_GLU"/>
    <property type="match status" value="1"/>
</dbReference>
<accession>A0A1H9UZQ9</accession>
<dbReference type="Gene3D" id="3.40.309.10">
    <property type="entry name" value="Aldehyde Dehydrogenase, Chain A, domain 2"/>
    <property type="match status" value="1"/>
</dbReference>
<dbReference type="PANTHER" id="PTHR42986:SF1">
    <property type="entry name" value="BENZALDEHYDE DEHYDROGENASE YFMT"/>
    <property type="match status" value="1"/>
</dbReference>
<keyword evidence="2 5" id="KW-0560">Oxidoreductase</keyword>
<keyword evidence="3" id="KW-0520">NAD</keyword>
<dbReference type="GO" id="GO:0016620">
    <property type="term" value="F:oxidoreductase activity, acting on the aldehyde or oxo group of donors, NAD or NADP as acceptor"/>
    <property type="evidence" value="ECO:0007669"/>
    <property type="project" value="InterPro"/>
</dbReference>
<dbReference type="AlphaFoldDB" id="A0A1H9UZQ9"/>
<dbReference type="CDD" id="cd07152">
    <property type="entry name" value="ALDH_BenzADH"/>
    <property type="match status" value="1"/>
</dbReference>
<keyword evidence="8" id="KW-1185">Reference proteome</keyword>
<dbReference type="SUPFAM" id="SSF53720">
    <property type="entry name" value="ALDH-like"/>
    <property type="match status" value="1"/>
</dbReference>
<feature type="active site" evidence="4">
    <location>
        <position position="252"/>
    </location>
</feature>
<evidence type="ECO:0000313" key="7">
    <source>
        <dbReference type="EMBL" id="SES15010.1"/>
    </source>
</evidence>
<dbReference type="InterPro" id="IPR015590">
    <property type="entry name" value="Aldehyde_DH_dom"/>
</dbReference>
<dbReference type="InterPro" id="IPR016161">
    <property type="entry name" value="Ald_DH/histidinol_DH"/>
</dbReference>
<evidence type="ECO:0000256" key="1">
    <source>
        <dbReference type="ARBA" id="ARBA00009986"/>
    </source>
</evidence>
<sequence>MTFFDPQTWSGRLYSSGWTSGAGGTHDVVEPATGETIGSFGVATADDVARATHVAAKAQRDWAALPYTERARVMRNAGRVIEEQAPVLAHWLVREAGSGQGKAAFEASLVAGEYHTGAATAEAPYGQLLRTAQPRLSMARRVPAGVVGVISPFNFPQILASRSVAPALATGNAVILKPDPRTAVSGGLFLAAVLAEAGLPEGLFHVLPGGIEVGSALVEEPRVRIISFTGSTAAGRKVGESAGRLLKRAHLELGGNNALIVLDDVDLPAAVSAGAWGSFLHQGQICMTTGRHLVHERIYDEYVERLAATAEKIPVGNPATSDAPLGPVIDAHQRDRIHDLVTRSKEAGARVAAGGTYEDLFYRPTVLAESGYDHPAFADEVFGPVAPVARFSTVEEAIALATQSEYGLSLGILTKDVMKAWEIAGQIPSGIVHINDQTVDDEPTAPFGGVGFSGTGTRFGGVEANVEAFTETQWVTMQGSITPYPF</sequence>
<dbReference type="RefSeq" id="WP_091758013.1">
    <property type="nucleotide sequence ID" value="NZ_FOHB01000003.1"/>
</dbReference>
<evidence type="ECO:0000313" key="8">
    <source>
        <dbReference type="Proteomes" id="UP000199019"/>
    </source>
</evidence>
<dbReference type="InterPro" id="IPR016162">
    <property type="entry name" value="Ald_DH_N"/>
</dbReference>
<organism evidence="7 8">
    <name type="scientific">Pedococcus cremeus</name>
    <dbReference type="NCBI Taxonomy" id="587636"/>
    <lineage>
        <taxon>Bacteria</taxon>
        <taxon>Bacillati</taxon>
        <taxon>Actinomycetota</taxon>
        <taxon>Actinomycetes</taxon>
        <taxon>Micrococcales</taxon>
        <taxon>Intrasporangiaceae</taxon>
        <taxon>Pedococcus</taxon>
    </lineage>
</organism>
<proteinExistence type="inferred from homology"/>
<gene>
    <name evidence="7" type="ORF">SAMN05216199_2211</name>
</gene>
<name>A0A1H9UZQ9_9MICO</name>
<dbReference type="Pfam" id="PF00171">
    <property type="entry name" value="Aldedh"/>
    <property type="match status" value="1"/>
</dbReference>
<protein>
    <submittedName>
        <fullName evidence="7">Benzaldehyde dehydrogenase (NAD)</fullName>
    </submittedName>
</protein>
<evidence type="ECO:0000259" key="6">
    <source>
        <dbReference type="Pfam" id="PF00171"/>
    </source>
</evidence>
<dbReference type="Gene3D" id="3.40.605.10">
    <property type="entry name" value="Aldehyde Dehydrogenase, Chain A, domain 1"/>
    <property type="match status" value="1"/>
</dbReference>
<dbReference type="OrthoDB" id="6882680at2"/>
<dbReference type="Proteomes" id="UP000199019">
    <property type="component" value="Unassembled WGS sequence"/>
</dbReference>
<dbReference type="EMBL" id="FOHB01000003">
    <property type="protein sequence ID" value="SES15010.1"/>
    <property type="molecule type" value="Genomic_DNA"/>
</dbReference>
<evidence type="ECO:0000256" key="2">
    <source>
        <dbReference type="ARBA" id="ARBA00023002"/>
    </source>
</evidence>
<feature type="domain" description="Aldehyde dehydrogenase" evidence="6">
    <location>
        <begin position="18"/>
        <end position="475"/>
    </location>
</feature>
<reference evidence="8" key="1">
    <citation type="submission" date="2016-10" db="EMBL/GenBank/DDBJ databases">
        <authorList>
            <person name="Varghese N."/>
            <person name="Submissions S."/>
        </authorList>
    </citation>
    <scope>NUCLEOTIDE SEQUENCE [LARGE SCALE GENOMIC DNA]</scope>
    <source>
        <strain evidence="8">CGMCC 1.6963</strain>
    </source>
</reference>
<dbReference type="PANTHER" id="PTHR42986">
    <property type="entry name" value="BENZALDEHYDE DEHYDROGENASE YFMT"/>
    <property type="match status" value="1"/>
</dbReference>